<dbReference type="STRING" id="1114965.Spaf_1254"/>
<gene>
    <name evidence="3" type="primary">lacT</name>
    <name evidence="3" type="ORF">Spaf_1254</name>
</gene>
<feature type="domain" description="PRD" evidence="2">
    <location>
        <begin position="187"/>
        <end position="295"/>
    </location>
</feature>
<dbReference type="InterPro" id="IPR011608">
    <property type="entry name" value="PRD"/>
</dbReference>
<dbReference type="Pfam" id="PF03123">
    <property type="entry name" value="CAT_RBD"/>
    <property type="match status" value="1"/>
</dbReference>
<organism evidence="3 4">
    <name type="scientific">Streptococcus parasanguinis FW213</name>
    <dbReference type="NCBI Taxonomy" id="1114965"/>
    <lineage>
        <taxon>Bacteria</taxon>
        <taxon>Bacillati</taxon>
        <taxon>Bacillota</taxon>
        <taxon>Bacilli</taxon>
        <taxon>Lactobacillales</taxon>
        <taxon>Streptococcaceae</taxon>
        <taxon>Streptococcus</taxon>
    </lineage>
</organism>
<evidence type="ECO:0000313" key="4">
    <source>
        <dbReference type="Proteomes" id="UP000002865"/>
    </source>
</evidence>
<evidence type="ECO:0000259" key="2">
    <source>
        <dbReference type="PROSITE" id="PS51372"/>
    </source>
</evidence>
<dbReference type="eggNOG" id="COG3711">
    <property type="taxonomic scope" value="Bacteria"/>
</dbReference>
<dbReference type="GO" id="GO:0003723">
    <property type="term" value="F:RNA binding"/>
    <property type="evidence" value="ECO:0007669"/>
    <property type="project" value="InterPro"/>
</dbReference>
<proteinExistence type="predicted"/>
<dbReference type="InterPro" id="IPR036634">
    <property type="entry name" value="PRD_sf"/>
</dbReference>
<dbReference type="EMBL" id="CP003122">
    <property type="protein sequence ID" value="AFJ26238.1"/>
    <property type="molecule type" value="Genomic_DNA"/>
</dbReference>
<reference evidence="3 4" key="1">
    <citation type="journal article" date="2012" name="PLoS ONE">
        <title>Complete Genome and Transcriptomes of Streptococcus parasanguinis FW213: Phylogenic Relations and Potential Virulence Mechanisms.</title>
        <authorList>
            <person name="Geng J."/>
            <person name="Chiu C.H."/>
            <person name="Tang P."/>
            <person name="Chen Y."/>
            <person name="Shieh H.R."/>
            <person name="Hu S."/>
            <person name="Chen Y.Y."/>
        </authorList>
    </citation>
    <scope>NUCLEOTIDE SEQUENCE [LARGE SCALE GENOMIC DNA]</scope>
    <source>
        <strain evidence="3 4">FW213</strain>
    </source>
</reference>
<dbReference type="InterPro" id="IPR036650">
    <property type="entry name" value="CAT_RNA-bd_dom_sf"/>
</dbReference>
<dbReference type="PANTHER" id="PTHR30185:SF15">
    <property type="entry name" value="CRYPTIC BETA-GLUCOSIDE BGL OPERON ANTITERMINATOR"/>
    <property type="match status" value="1"/>
</dbReference>
<dbReference type="PATRIC" id="fig|1114965.3.peg.1207"/>
<name>I1ZMG4_STRPA</name>
<feature type="domain" description="PRD" evidence="2">
    <location>
        <begin position="84"/>
        <end position="186"/>
    </location>
</feature>
<dbReference type="InterPro" id="IPR050661">
    <property type="entry name" value="BglG_antiterminators"/>
</dbReference>
<dbReference type="SMART" id="SM01061">
    <property type="entry name" value="CAT_RBD"/>
    <property type="match status" value="1"/>
</dbReference>
<dbReference type="InterPro" id="IPR004341">
    <property type="entry name" value="CAT_RNA-bd_dom"/>
</dbReference>
<accession>I1ZMG4</accession>
<dbReference type="HOGENOM" id="CLU_078802_0_0_9"/>
<dbReference type="Gene3D" id="1.10.1790.10">
    <property type="entry name" value="PRD domain"/>
    <property type="match status" value="2"/>
</dbReference>
<dbReference type="AlphaFoldDB" id="I1ZMG4"/>
<dbReference type="GO" id="GO:0006355">
    <property type="term" value="P:regulation of DNA-templated transcription"/>
    <property type="evidence" value="ECO:0007669"/>
    <property type="project" value="InterPro"/>
</dbReference>
<dbReference type="PANTHER" id="PTHR30185">
    <property type="entry name" value="CRYPTIC BETA-GLUCOSIDE BGL OPERON ANTITERMINATOR"/>
    <property type="match status" value="1"/>
</dbReference>
<dbReference type="Proteomes" id="UP000002865">
    <property type="component" value="Chromosome"/>
</dbReference>
<dbReference type="KEGG" id="scf:Spaf_1254"/>
<dbReference type="SUPFAM" id="SSF63520">
    <property type="entry name" value="PTS-regulatory domain, PRD"/>
    <property type="match status" value="2"/>
</dbReference>
<sequence length="295" mass="34437">MLRGHFYLLLTNFTKESLMYRIIHPMNNNVALVQNELQQELIVVGSGIAFGKKKHDLVADDKVEKVFRLNTDESRENFMALLKDVPLDFITTTYEVIDTLSKKYAYPVQEYIYVTLTDHIFCSYQAVQQGRYKHSDLPDASAMHPIPYKIAKEAIEIFRNRLLDQFPDDEVNRIAYHFINAQGEVIHEQDPDVQDRQAILKAVEEKLAHNGLKRKEENSHFYDRFMIHLNYFLDSLDKGREDPEGLSEMEQLIQLSYPKAYEISHQIYQTIAEQTGAKISPNEKVYLALHIQRLL</sequence>
<protein>
    <submittedName>
        <fullName evidence="3">Transcriptional antiterminator, BglG/SacY family</fullName>
    </submittedName>
</protein>
<evidence type="ECO:0000256" key="1">
    <source>
        <dbReference type="ARBA" id="ARBA00022737"/>
    </source>
</evidence>
<dbReference type="Pfam" id="PF00874">
    <property type="entry name" value="PRD"/>
    <property type="match status" value="2"/>
</dbReference>
<keyword evidence="1" id="KW-0677">Repeat</keyword>
<dbReference type="PROSITE" id="PS51372">
    <property type="entry name" value="PRD_2"/>
    <property type="match status" value="2"/>
</dbReference>
<evidence type="ECO:0000313" key="3">
    <source>
        <dbReference type="EMBL" id="AFJ26238.1"/>
    </source>
</evidence>
<dbReference type="SUPFAM" id="SSF50151">
    <property type="entry name" value="SacY-like RNA-binding domain"/>
    <property type="match status" value="1"/>
</dbReference>
<dbReference type="PaxDb" id="1114965-Spaf_1254"/>
<dbReference type="Gene3D" id="2.30.24.10">
    <property type="entry name" value="CAT RNA-binding domain"/>
    <property type="match status" value="1"/>
</dbReference>